<protein>
    <recommendedName>
        <fullName evidence="9">4-hydroxy-tetrahydrodipicolinate synthase</fullName>
    </recommendedName>
</protein>
<keyword evidence="3" id="KW-0704">Schiff base</keyword>
<evidence type="ECO:0000256" key="3">
    <source>
        <dbReference type="ARBA" id="ARBA00023270"/>
    </source>
</evidence>
<reference evidence="7 8" key="1">
    <citation type="submission" date="2011-08" db="EMBL/GenBank/DDBJ databases">
        <title>The Genome Sequence of Clostridium citroniae WAL-17108.</title>
        <authorList>
            <consortium name="The Broad Institute Genome Sequencing Platform"/>
            <person name="Earl A."/>
            <person name="Ward D."/>
            <person name="Feldgarden M."/>
            <person name="Gevers D."/>
            <person name="Finegold S.M."/>
            <person name="Summanen P.H."/>
            <person name="Molitoris D.R."/>
            <person name="Vaisanen M.L."/>
            <person name="Daigneault M."/>
            <person name="Allen-Vercoe E."/>
            <person name="Young S.K."/>
            <person name="Zeng Q."/>
            <person name="Gargeya S."/>
            <person name="Fitzgerald M."/>
            <person name="Haas B."/>
            <person name="Abouelleil A."/>
            <person name="Alvarado L."/>
            <person name="Arachchi H.M."/>
            <person name="Berlin A."/>
            <person name="Brown A."/>
            <person name="Chapman S.B."/>
            <person name="Chen Z."/>
            <person name="Dunbar C."/>
            <person name="Freedman E."/>
            <person name="Gearin G."/>
            <person name="Gellesch M."/>
            <person name="Goldberg J."/>
            <person name="Griggs A."/>
            <person name="Gujja S."/>
            <person name="Heiman D."/>
            <person name="Howarth C."/>
            <person name="Larson L."/>
            <person name="Lui A."/>
            <person name="MacDonald P.J.P."/>
            <person name="Montmayeur A."/>
            <person name="Murphy C."/>
            <person name="Neiman D."/>
            <person name="Pearson M."/>
            <person name="Priest M."/>
            <person name="Roberts A."/>
            <person name="Saif S."/>
            <person name="Shea T."/>
            <person name="Shenoy N."/>
            <person name="Sisk P."/>
            <person name="Stolte C."/>
            <person name="Sykes S."/>
            <person name="Wortman J."/>
            <person name="Nusbaum C."/>
            <person name="Birren B."/>
        </authorList>
    </citation>
    <scope>NUCLEOTIDE SEQUENCE [LARGE SCALE GENOMIC DNA]</scope>
    <source>
        <strain evidence="7 8">WAL-17108</strain>
    </source>
</reference>
<dbReference type="eggNOG" id="COG0329">
    <property type="taxonomic scope" value="Bacteria"/>
</dbReference>
<dbReference type="InterPro" id="IPR013785">
    <property type="entry name" value="Aldolase_TIM"/>
</dbReference>
<sequence>MRLKGIFPPMITPFKENGEVDYEAFTYNVKKWEKTDMDGLLVLGSNSETPFLREDEKLKLIELTVKYAGDKVVMCGTGMETAKDTIDLTNRAADLGADCALILTPCFYDAAMKTPALLEYYTTVADHVSIPILVYNVPKFTHVNVGADLISQLAKHPNIIGMKDSSGDMPQFATFKRVTAGEDFSIFVGTASALYPALALGAAGGILALANCNPEECVEVYKKYGKGDMEGALKTFQRVFPINTAVTATYGIAGLKHACTVQGYCGGFVRKPLMELANENKRAVEEILSTAKRPE</sequence>
<accession>G5HDN6</accession>
<dbReference type="InterPro" id="IPR002220">
    <property type="entry name" value="DapA-like"/>
</dbReference>
<evidence type="ECO:0000313" key="8">
    <source>
        <dbReference type="Proteomes" id="UP000003763"/>
    </source>
</evidence>
<dbReference type="HOGENOM" id="CLU_049343_0_1_9"/>
<dbReference type="PATRIC" id="fig|742733.3.peg.735"/>
<dbReference type="PIRSF" id="PIRSF001365">
    <property type="entry name" value="DHDPS"/>
    <property type="match status" value="1"/>
</dbReference>
<dbReference type="PANTHER" id="PTHR12128:SF66">
    <property type="entry name" value="4-HYDROXY-2-OXOGLUTARATE ALDOLASE, MITOCHONDRIAL"/>
    <property type="match status" value="1"/>
</dbReference>
<feature type="active site" description="Schiff-base intermediate with substrate" evidence="5">
    <location>
        <position position="163"/>
    </location>
</feature>
<gene>
    <name evidence="7" type="ORF">HMPREF9469_00698</name>
</gene>
<organism evidence="7 8">
    <name type="scientific">[Clostridium] citroniae WAL-17108</name>
    <dbReference type="NCBI Taxonomy" id="742733"/>
    <lineage>
        <taxon>Bacteria</taxon>
        <taxon>Bacillati</taxon>
        <taxon>Bacillota</taxon>
        <taxon>Clostridia</taxon>
        <taxon>Lachnospirales</taxon>
        <taxon>Lachnospiraceae</taxon>
        <taxon>Enterocloster</taxon>
    </lineage>
</organism>
<evidence type="ECO:0000256" key="6">
    <source>
        <dbReference type="PIRSR" id="PIRSR001365-2"/>
    </source>
</evidence>
<dbReference type="CDD" id="cd00408">
    <property type="entry name" value="DHDPS-like"/>
    <property type="match status" value="1"/>
</dbReference>
<evidence type="ECO:0000313" key="7">
    <source>
        <dbReference type="EMBL" id="EHF00520.1"/>
    </source>
</evidence>
<feature type="binding site" evidence="6">
    <location>
        <position position="206"/>
    </location>
    <ligand>
        <name>pyruvate</name>
        <dbReference type="ChEBI" id="CHEBI:15361"/>
    </ligand>
</feature>
<dbReference type="Proteomes" id="UP000003763">
    <property type="component" value="Unassembled WGS sequence"/>
</dbReference>
<dbReference type="PROSITE" id="PS00666">
    <property type="entry name" value="DHDPS_2"/>
    <property type="match status" value="1"/>
</dbReference>
<comment type="caution">
    <text evidence="7">The sequence shown here is derived from an EMBL/GenBank/DDBJ whole genome shotgun (WGS) entry which is preliminary data.</text>
</comment>
<comment type="similarity">
    <text evidence="1 4">Belongs to the DapA family.</text>
</comment>
<dbReference type="Pfam" id="PF00701">
    <property type="entry name" value="DHDPS"/>
    <property type="match status" value="1"/>
</dbReference>
<evidence type="ECO:0000256" key="1">
    <source>
        <dbReference type="ARBA" id="ARBA00007592"/>
    </source>
</evidence>
<dbReference type="GO" id="GO:0044281">
    <property type="term" value="P:small molecule metabolic process"/>
    <property type="evidence" value="ECO:0007669"/>
    <property type="project" value="UniProtKB-ARBA"/>
</dbReference>
<dbReference type="SUPFAM" id="SSF51569">
    <property type="entry name" value="Aldolase"/>
    <property type="match status" value="1"/>
</dbReference>
<evidence type="ECO:0008006" key="9">
    <source>
        <dbReference type="Google" id="ProtNLM"/>
    </source>
</evidence>
<evidence type="ECO:0000256" key="4">
    <source>
        <dbReference type="PIRNR" id="PIRNR001365"/>
    </source>
</evidence>
<dbReference type="EMBL" id="ADLJ01000004">
    <property type="protein sequence ID" value="EHF00520.1"/>
    <property type="molecule type" value="Genomic_DNA"/>
</dbReference>
<dbReference type="GO" id="GO:0008840">
    <property type="term" value="F:4-hydroxy-tetrahydrodipicolinate synthase activity"/>
    <property type="evidence" value="ECO:0007669"/>
    <property type="project" value="TreeGrafter"/>
</dbReference>
<dbReference type="RefSeq" id="WP_007859191.1">
    <property type="nucleotide sequence ID" value="NZ_JH376420.1"/>
</dbReference>
<dbReference type="InterPro" id="IPR020625">
    <property type="entry name" value="Schiff_base-form_aldolases_AS"/>
</dbReference>
<dbReference type="Gene3D" id="3.20.20.70">
    <property type="entry name" value="Aldolase class I"/>
    <property type="match status" value="1"/>
</dbReference>
<dbReference type="SMART" id="SM01130">
    <property type="entry name" value="DHDPS"/>
    <property type="match status" value="1"/>
</dbReference>
<dbReference type="AlphaFoldDB" id="G5HDN6"/>
<proteinExistence type="inferred from homology"/>
<dbReference type="PANTHER" id="PTHR12128">
    <property type="entry name" value="DIHYDRODIPICOLINATE SYNTHASE"/>
    <property type="match status" value="1"/>
</dbReference>
<keyword evidence="2 4" id="KW-0456">Lyase</keyword>
<name>G5HDN6_9FIRM</name>
<evidence type="ECO:0000256" key="2">
    <source>
        <dbReference type="ARBA" id="ARBA00023239"/>
    </source>
</evidence>
<feature type="active site" description="Proton donor/acceptor" evidence="5">
    <location>
        <position position="135"/>
    </location>
</feature>
<evidence type="ECO:0000256" key="5">
    <source>
        <dbReference type="PIRSR" id="PIRSR001365-1"/>
    </source>
</evidence>
<dbReference type="PRINTS" id="PR00146">
    <property type="entry name" value="DHPICSNTHASE"/>
</dbReference>